<name>A0A8J5KYN1_ZINOF</name>
<dbReference type="EMBL" id="JACMSC010000011">
    <property type="protein sequence ID" value="KAG6501384.1"/>
    <property type="molecule type" value="Genomic_DNA"/>
</dbReference>
<keyword evidence="4" id="KW-0732">Signal</keyword>
<comment type="subcellular location">
    <subcellularLocation>
        <location evidence="4">Secreted</location>
        <location evidence="4">Extracellular space</location>
        <location evidence="4">Apoplast</location>
    </subcellularLocation>
</comment>
<evidence type="ECO:0000313" key="5">
    <source>
        <dbReference type="EMBL" id="KAG6501384.1"/>
    </source>
</evidence>
<dbReference type="GO" id="GO:0048046">
    <property type="term" value="C:apoplast"/>
    <property type="evidence" value="ECO:0007669"/>
    <property type="project" value="UniProtKB-SubCell"/>
</dbReference>
<dbReference type="AlphaFoldDB" id="A0A8J5KYN1"/>
<evidence type="ECO:0000256" key="4">
    <source>
        <dbReference type="RuleBase" id="RU363099"/>
    </source>
</evidence>
<reference evidence="5 6" key="1">
    <citation type="submission" date="2020-08" db="EMBL/GenBank/DDBJ databases">
        <title>Plant Genome Project.</title>
        <authorList>
            <person name="Zhang R.-G."/>
        </authorList>
    </citation>
    <scope>NUCLEOTIDE SEQUENCE [LARGE SCALE GENOMIC DNA]</scope>
    <source>
        <tissue evidence="5">Rhizome</tissue>
    </source>
</reference>
<dbReference type="Pfam" id="PF03018">
    <property type="entry name" value="Dirigent"/>
    <property type="match status" value="1"/>
</dbReference>
<protein>
    <recommendedName>
        <fullName evidence="4">Dirigent protein</fullName>
    </recommendedName>
</protein>
<proteinExistence type="inferred from homology"/>
<dbReference type="InterPro" id="IPR044859">
    <property type="entry name" value="Allene_oxi_cyc_Dirigent"/>
</dbReference>
<dbReference type="Proteomes" id="UP000734854">
    <property type="component" value="Unassembled WGS sequence"/>
</dbReference>
<evidence type="ECO:0000313" key="6">
    <source>
        <dbReference type="Proteomes" id="UP000734854"/>
    </source>
</evidence>
<dbReference type="Gene3D" id="2.40.480.10">
    <property type="entry name" value="Allene oxide cyclase-like"/>
    <property type="match status" value="1"/>
</dbReference>
<evidence type="ECO:0000256" key="1">
    <source>
        <dbReference type="ARBA" id="ARBA00010746"/>
    </source>
</evidence>
<dbReference type="PANTHER" id="PTHR21495">
    <property type="entry name" value="NUCLEOPORIN-RELATED"/>
    <property type="match status" value="1"/>
</dbReference>
<comment type="similarity">
    <text evidence="1 4">Belongs to the plant dirigent protein family.</text>
</comment>
<comment type="function">
    <text evidence="4">Dirigent proteins impart stereoselectivity on the phenoxy radical-coupling reaction, yielding optically active lignans from two molecules of coniferyl alcohol in the biosynthesis of lignans, flavonolignans, and alkaloids and thus plays a central role in plant secondary metabolism.</text>
</comment>
<feature type="signal peptide" evidence="4">
    <location>
        <begin position="1"/>
        <end position="26"/>
    </location>
</feature>
<keyword evidence="6" id="KW-1185">Reference proteome</keyword>
<feature type="chain" id="PRO_5035338567" description="Dirigent protein" evidence="4">
    <location>
        <begin position="27"/>
        <end position="164"/>
    </location>
</feature>
<organism evidence="5 6">
    <name type="scientific">Zingiber officinale</name>
    <name type="common">Ginger</name>
    <name type="synonym">Amomum zingiber</name>
    <dbReference type="NCBI Taxonomy" id="94328"/>
    <lineage>
        <taxon>Eukaryota</taxon>
        <taxon>Viridiplantae</taxon>
        <taxon>Streptophyta</taxon>
        <taxon>Embryophyta</taxon>
        <taxon>Tracheophyta</taxon>
        <taxon>Spermatophyta</taxon>
        <taxon>Magnoliopsida</taxon>
        <taxon>Liliopsida</taxon>
        <taxon>Zingiberales</taxon>
        <taxon>Zingiberaceae</taxon>
        <taxon>Zingiber</taxon>
    </lineage>
</organism>
<keyword evidence="3 4" id="KW-0964">Secreted</keyword>
<keyword evidence="4" id="KW-0052">Apoplast</keyword>
<sequence length="164" mass="17178">MASLQPVSPLLFLLLLSASAFSIATARSPSKHHHLRLYVHNVTAVLSVSLGNPRHFGDLVVFDNVLRAGPESNSPLLGAMQGLGISDDVTDLTSGTMFNLVFTGGKYNGSSIAGLGLFQSVGVSEYTIVGGSGKFRLAAGYLLNSQVNSTTTLTAKIDAYFASN</sequence>
<comment type="caution">
    <text evidence="5">The sequence shown here is derived from an EMBL/GenBank/DDBJ whole genome shotgun (WGS) entry which is preliminary data.</text>
</comment>
<evidence type="ECO:0000256" key="3">
    <source>
        <dbReference type="ARBA" id="ARBA00022525"/>
    </source>
</evidence>
<comment type="subunit">
    <text evidence="2 4">Homodimer.</text>
</comment>
<gene>
    <name evidence="5" type="ORF">ZIOFF_041263</name>
</gene>
<dbReference type="InterPro" id="IPR004265">
    <property type="entry name" value="Dirigent"/>
</dbReference>
<accession>A0A8J5KYN1</accession>
<evidence type="ECO:0000256" key="2">
    <source>
        <dbReference type="ARBA" id="ARBA00011738"/>
    </source>
</evidence>
<dbReference type="GO" id="GO:0009699">
    <property type="term" value="P:phenylpropanoid biosynthetic process"/>
    <property type="evidence" value="ECO:0007669"/>
    <property type="project" value="UniProtKB-ARBA"/>
</dbReference>